<evidence type="ECO:0008006" key="3">
    <source>
        <dbReference type="Google" id="ProtNLM"/>
    </source>
</evidence>
<proteinExistence type="predicted"/>
<protein>
    <recommendedName>
        <fullName evidence="3">ArnR1-like winged helix-turn-helix domain-containing protein</fullName>
    </recommendedName>
</protein>
<dbReference type="AlphaFoldDB" id="A0A1F4ZXH0"/>
<evidence type="ECO:0000313" key="2">
    <source>
        <dbReference type="Proteomes" id="UP000178188"/>
    </source>
</evidence>
<comment type="caution">
    <text evidence="1">The sequence shown here is derived from an EMBL/GenBank/DDBJ whole genome shotgun (WGS) entry which is preliminary data.</text>
</comment>
<sequence length="83" mass="9668">MGEKFGSQMELASIAKKLMTQGIIRITDSGEYRITEYGRARYVYDRVEFYNGRVADRDAMAREMGFENYEQVLDTVYKKVGYS</sequence>
<gene>
    <name evidence="1" type="ORF">A2395_04075</name>
</gene>
<dbReference type="Proteomes" id="UP000178188">
    <property type="component" value="Unassembled WGS sequence"/>
</dbReference>
<organism evidence="1 2">
    <name type="scientific">Candidatus Amesbacteria bacterium RIFOXYB1_FULL_47_9</name>
    <dbReference type="NCBI Taxonomy" id="1797266"/>
    <lineage>
        <taxon>Bacteria</taxon>
        <taxon>Candidatus Amesiibacteriota</taxon>
    </lineage>
</organism>
<evidence type="ECO:0000313" key="1">
    <source>
        <dbReference type="EMBL" id="OGD10104.1"/>
    </source>
</evidence>
<accession>A0A1F4ZXH0</accession>
<name>A0A1F4ZXH0_9BACT</name>
<dbReference type="EMBL" id="MEXU01000034">
    <property type="protein sequence ID" value="OGD10104.1"/>
    <property type="molecule type" value="Genomic_DNA"/>
</dbReference>
<reference evidence="1 2" key="1">
    <citation type="journal article" date="2016" name="Nat. Commun.">
        <title>Thousands of microbial genomes shed light on interconnected biogeochemical processes in an aquifer system.</title>
        <authorList>
            <person name="Anantharaman K."/>
            <person name="Brown C.T."/>
            <person name="Hug L.A."/>
            <person name="Sharon I."/>
            <person name="Castelle C.J."/>
            <person name="Probst A.J."/>
            <person name="Thomas B.C."/>
            <person name="Singh A."/>
            <person name="Wilkins M.J."/>
            <person name="Karaoz U."/>
            <person name="Brodie E.L."/>
            <person name="Williams K.H."/>
            <person name="Hubbard S.S."/>
            <person name="Banfield J.F."/>
        </authorList>
    </citation>
    <scope>NUCLEOTIDE SEQUENCE [LARGE SCALE GENOMIC DNA]</scope>
</reference>